<comment type="caution">
    <text evidence="1">The sequence shown here is derived from an EMBL/GenBank/DDBJ whole genome shotgun (WGS) entry which is preliminary data.</text>
</comment>
<protein>
    <submittedName>
        <fullName evidence="1">Uncharacterized protein</fullName>
    </submittedName>
</protein>
<evidence type="ECO:0000313" key="1">
    <source>
        <dbReference type="EMBL" id="MDV6375927.1"/>
    </source>
</evidence>
<dbReference type="Proteomes" id="UP001276150">
    <property type="component" value="Unassembled WGS sequence"/>
</dbReference>
<organism evidence="1 2">
    <name type="scientific">Deinococcus arenicola</name>
    <dbReference type="NCBI Taxonomy" id="2994950"/>
    <lineage>
        <taxon>Bacteria</taxon>
        <taxon>Thermotogati</taxon>
        <taxon>Deinococcota</taxon>
        <taxon>Deinococci</taxon>
        <taxon>Deinococcales</taxon>
        <taxon>Deinococcaceae</taxon>
        <taxon>Deinococcus</taxon>
    </lineage>
</organism>
<keyword evidence="2" id="KW-1185">Reference proteome</keyword>
<gene>
    <name evidence="1" type="ORF">ORD21_15115</name>
</gene>
<evidence type="ECO:0000313" key="2">
    <source>
        <dbReference type="Proteomes" id="UP001276150"/>
    </source>
</evidence>
<reference evidence="1 2" key="1">
    <citation type="submission" date="2022-11" db="EMBL/GenBank/DDBJ databases">
        <title>Deinococcus ZS9-10, Low Temperature and Draught-tolerating, UV-resistant Bacteria from Continental Antarctica.</title>
        <authorList>
            <person name="Cheng L."/>
        </authorList>
    </citation>
    <scope>NUCLEOTIDE SEQUENCE [LARGE SCALE GENOMIC DNA]</scope>
    <source>
        <strain evidence="1 2">ZS9-10</strain>
    </source>
</reference>
<accession>A0ABU4DU28</accession>
<sequence length="116" mass="12478">MSERLSLPAAAALTLLTLGLWVYLLLFQGAGVQVANRSGAVIAGLTVCQGNGECLHRERLWPHQIWRVPLARAPGDQVKLTVQEMDGQAQSLTHTPGTTEKRAAFVVGHGGQIEIQ</sequence>
<name>A0ABU4DU28_9DEIO</name>
<dbReference type="EMBL" id="JAPMIV010000039">
    <property type="protein sequence ID" value="MDV6375927.1"/>
    <property type="molecule type" value="Genomic_DNA"/>
</dbReference>
<dbReference type="RefSeq" id="WP_317641276.1">
    <property type="nucleotide sequence ID" value="NZ_JAPMIV010000039.1"/>
</dbReference>
<proteinExistence type="predicted"/>